<dbReference type="CDD" id="cd20336">
    <property type="entry name" value="Rcat_RBR"/>
    <property type="match status" value="1"/>
</dbReference>
<evidence type="ECO:0000256" key="9">
    <source>
        <dbReference type="PROSITE-ProRule" id="PRU00175"/>
    </source>
</evidence>
<dbReference type="SUPFAM" id="SSF57850">
    <property type="entry name" value="RING/U-box"/>
    <property type="match status" value="2"/>
</dbReference>
<feature type="domain" description="RING-type" evidence="10">
    <location>
        <begin position="830"/>
        <end position="871"/>
    </location>
</feature>
<dbReference type="PROSITE" id="PS00518">
    <property type="entry name" value="ZF_RING_1"/>
    <property type="match status" value="1"/>
</dbReference>
<dbReference type="SMART" id="SM00647">
    <property type="entry name" value="IBR"/>
    <property type="match status" value="2"/>
</dbReference>
<dbReference type="PANTHER" id="PTHR11685">
    <property type="entry name" value="RBR FAMILY RING FINGER AND IBR DOMAIN-CONTAINING"/>
    <property type="match status" value="1"/>
</dbReference>
<evidence type="ECO:0000259" key="11">
    <source>
        <dbReference type="PROSITE" id="PS51873"/>
    </source>
</evidence>
<proteinExistence type="predicted"/>
<protein>
    <recommendedName>
        <fullName evidence="2">RBR-type E3 ubiquitin transferase</fullName>
        <ecNumber evidence="2">2.3.2.31</ecNumber>
    </recommendedName>
</protein>
<dbReference type="PROSITE" id="PS50089">
    <property type="entry name" value="ZF_RING_2"/>
    <property type="match status" value="2"/>
</dbReference>
<evidence type="ECO:0000313" key="13">
    <source>
        <dbReference type="Proteomes" id="UP000271974"/>
    </source>
</evidence>
<dbReference type="Pfam" id="PF01485">
    <property type="entry name" value="IBR"/>
    <property type="match status" value="1"/>
</dbReference>
<dbReference type="GO" id="GO:0008270">
    <property type="term" value="F:zinc ion binding"/>
    <property type="evidence" value="ECO:0007669"/>
    <property type="project" value="UniProtKB-KW"/>
</dbReference>
<evidence type="ECO:0000256" key="2">
    <source>
        <dbReference type="ARBA" id="ARBA00012251"/>
    </source>
</evidence>
<dbReference type="PROSITE" id="PS51873">
    <property type="entry name" value="TRIAD"/>
    <property type="match status" value="1"/>
</dbReference>
<dbReference type="InterPro" id="IPR013083">
    <property type="entry name" value="Znf_RING/FYVE/PHD"/>
</dbReference>
<evidence type="ECO:0000256" key="7">
    <source>
        <dbReference type="ARBA" id="ARBA00022786"/>
    </source>
</evidence>
<gene>
    <name evidence="12" type="ORF">EGW08_000077</name>
</gene>
<name>A0A433UEL9_ELYCH</name>
<comment type="caution">
    <text evidence="12">The sequence shown here is derived from an EMBL/GenBank/DDBJ whole genome shotgun (WGS) entry which is preliminary data.</text>
</comment>
<dbReference type="InterPro" id="IPR031127">
    <property type="entry name" value="E3_UB_ligase_RBR"/>
</dbReference>
<evidence type="ECO:0000256" key="4">
    <source>
        <dbReference type="ARBA" id="ARBA00022723"/>
    </source>
</evidence>
<dbReference type="STRING" id="188477.A0A433UEL9"/>
<dbReference type="GO" id="GO:0061630">
    <property type="term" value="F:ubiquitin protein ligase activity"/>
    <property type="evidence" value="ECO:0007669"/>
    <property type="project" value="UniProtKB-EC"/>
</dbReference>
<keyword evidence="6 9" id="KW-0863">Zinc-finger</keyword>
<keyword evidence="7" id="KW-0833">Ubl conjugation pathway</keyword>
<dbReference type="OrthoDB" id="1431934at2759"/>
<evidence type="ECO:0000256" key="5">
    <source>
        <dbReference type="ARBA" id="ARBA00022737"/>
    </source>
</evidence>
<dbReference type="EC" id="2.3.2.31" evidence="2"/>
<dbReference type="Proteomes" id="UP000271974">
    <property type="component" value="Unassembled WGS sequence"/>
</dbReference>
<feature type="non-terminal residue" evidence="12">
    <location>
        <position position="1"/>
    </location>
</feature>
<dbReference type="InterPro" id="IPR002867">
    <property type="entry name" value="IBR_dom"/>
</dbReference>
<dbReference type="GO" id="GO:0016567">
    <property type="term" value="P:protein ubiquitination"/>
    <property type="evidence" value="ECO:0007669"/>
    <property type="project" value="InterPro"/>
</dbReference>
<keyword evidence="5" id="KW-0677">Repeat</keyword>
<accession>A0A433UEL9</accession>
<dbReference type="InterPro" id="IPR017907">
    <property type="entry name" value="Znf_RING_CS"/>
</dbReference>
<dbReference type="Gene3D" id="1.20.120.1750">
    <property type="match status" value="1"/>
</dbReference>
<feature type="domain" description="RING-type" evidence="10">
    <location>
        <begin position="635"/>
        <end position="685"/>
    </location>
</feature>
<evidence type="ECO:0000256" key="6">
    <source>
        <dbReference type="ARBA" id="ARBA00022771"/>
    </source>
</evidence>
<dbReference type="Pfam" id="PF22191">
    <property type="entry name" value="IBR_1"/>
    <property type="match status" value="1"/>
</dbReference>
<dbReference type="InterPro" id="IPR001841">
    <property type="entry name" value="Znf_RING"/>
</dbReference>
<dbReference type="Gene3D" id="3.30.40.10">
    <property type="entry name" value="Zinc/RING finger domain, C3HC4 (zinc finger)"/>
    <property type="match status" value="1"/>
</dbReference>
<evidence type="ECO:0000313" key="12">
    <source>
        <dbReference type="EMBL" id="RUS92224.1"/>
    </source>
</evidence>
<dbReference type="EMBL" id="RQTK01000001">
    <property type="protein sequence ID" value="RUS92224.1"/>
    <property type="molecule type" value="Genomic_DNA"/>
</dbReference>
<reference evidence="12 13" key="1">
    <citation type="submission" date="2019-01" db="EMBL/GenBank/DDBJ databases">
        <title>A draft genome assembly of the solar-powered sea slug Elysia chlorotica.</title>
        <authorList>
            <person name="Cai H."/>
            <person name="Li Q."/>
            <person name="Fang X."/>
            <person name="Li J."/>
            <person name="Curtis N.E."/>
            <person name="Altenburger A."/>
            <person name="Shibata T."/>
            <person name="Feng M."/>
            <person name="Maeda T."/>
            <person name="Schwartz J.A."/>
            <person name="Shigenobu S."/>
            <person name="Lundholm N."/>
            <person name="Nishiyama T."/>
            <person name="Yang H."/>
            <person name="Hasebe M."/>
            <person name="Li S."/>
            <person name="Pierce S.K."/>
            <person name="Wang J."/>
        </authorList>
    </citation>
    <scope>NUCLEOTIDE SEQUENCE [LARGE SCALE GENOMIC DNA]</scope>
    <source>
        <strain evidence="12">EC2010</strain>
        <tissue evidence="12">Whole organism of an adult</tissue>
    </source>
</reference>
<keyword evidence="3" id="KW-0808">Transferase</keyword>
<keyword evidence="4" id="KW-0479">Metal-binding</keyword>
<evidence type="ECO:0000256" key="3">
    <source>
        <dbReference type="ARBA" id="ARBA00022679"/>
    </source>
</evidence>
<keyword evidence="13" id="KW-1185">Reference proteome</keyword>
<keyword evidence="8" id="KW-0862">Zinc</keyword>
<feature type="domain" description="RING-type" evidence="11">
    <location>
        <begin position="631"/>
        <end position="875"/>
    </location>
</feature>
<dbReference type="AlphaFoldDB" id="A0A433UEL9"/>
<evidence type="ECO:0000259" key="10">
    <source>
        <dbReference type="PROSITE" id="PS50089"/>
    </source>
</evidence>
<comment type="catalytic activity">
    <reaction evidence="1">
        <text>[E2 ubiquitin-conjugating enzyme]-S-ubiquitinyl-L-cysteine + [acceptor protein]-L-lysine = [E2 ubiquitin-conjugating enzyme]-L-cysteine + [acceptor protein]-N(6)-ubiquitinyl-L-lysine.</text>
        <dbReference type="EC" id="2.3.2.31"/>
    </reaction>
</comment>
<organism evidence="12 13">
    <name type="scientific">Elysia chlorotica</name>
    <name type="common">Eastern emerald elysia</name>
    <name type="synonym">Sea slug</name>
    <dbReference type="NCBI Taxonomy" id="188477"/>
    <lineage>
        <taxon>Eukaryota</taxon>
        <taxon>Metazoa</taxon>
        <taxon>Spiralia</taxon>
        <taxon>Lophotrochozoa</taxon>
        <taxon>Mollusca</taxon>
        <taxon>Gastropoda</taxon>
        <taxon>Heterobranchia</taxon>
        <taxon>Euthyneura</taxon>
        <taxon>Panpulmonata</taxon>
        <taxon>Sacoglossa</taxon>
        <taxon>Placobranchoidea</taxon>
        <taxon>Plakobranchidae</taxon>
        <taxon>Elysia</taxon>
    </lineage>
</organism>
<dbReference type="InterPro" id="IPR044066">
    <property type="entry name" value="TRIAD_supradom"/>
</dbReference>
<evidence type="ECO:0000256" key="1">
    <source>
        <dbReference type="ARBA" id="ARBA00001798"/>
    </source>
</evidence>
<evidence type="ECO:0000256" key="8">
    <source>
        <dbReference type="ARBA" id="ARBA00022833"/>
    </source>
</evidence>
<sequence>CYHRQQLDRARVAYKGLTETFILSIRKQDFSVPKIMVYKVSKSGVRSGNTLRGLRSLKSRQYARQACVVGRSNLSGNQVDSLLEESAGDGDIKDTLRNTDVVLSLNKKKRWNLPSAVCHLIKSGHFSKSTAMVSVLERHKLKRRANCVGFACSKQAGGVGLGSPSKQSKQFQPAHNRYFSYSLDHVDQVESRRQTKRRIAEELKTLSKDNKSKAKRVGAKIVNVFTSEGRHLSEVENAGPVYNLEIFYPCPQSCSLTFNPKYTGFKMAQSSEDEVEIKSNTTCVKKSKRKHRERFTKADLYDFNSEATDWEEDVEEMWQEVYEDTDRTDISEPSAEIFEAEKRELYPFSISDNLLAHLIDEAKAAGPRCNQAFIRSRQTHRPIRHGEHLASGGRTSPHWNNSDIKNHLFFIEREAHADPLQKQTGITSLQPSIKKDPVCSSLSIMLSTDDVDPHKLRKRFGNAYAEADCQPRRFCVNITEGVREVLMPRSSLSSKHATYVIFTSAGVKKDSVETYRVTVNCAGCPKPEHLSYSMPHGHTNLDSVINTLVWNLRDLKEAGHLDFCREMSSCSKRPSSHVQQMVMEKLNIQVDTFHTSDELSRASENGNLQEKTGDTEICSPKLIRPVSDSNIEDFCGICYDNVNLSQDDTLMATQLNACGHMFCDTCWKAHLRTRIREGVVHMTCPGYNCKTKLGPSTLLSLLHVTEVSQILQRMCEYEMEICPNAKWCPSPTCGRVIKLTTKFSEMAHAKDPSAEDDLCLDVTCACGERWCFACLSSGHWPASCEQTQIYLEKIRKLKLPRDVPDNESDPIPAATSPARNEAIEMEGRLCPICRRFIDKNGGCKHMTCKCGHEFCWDCLSPFKGNFGVHHCLPVAKKISSFTRIVMVRHLARQTVYNGDLKEAPVQKRAASSRQKASMYSRAIRLRTEAGQEKSMCTATAELISTIGRAAREDLHFKEEVLLQCGFPKSEIPDFEGGSSSARDAMRRLPIADCMNKYLRTTQETRQALLCLVEYMFVLLQDCPASPDKQRACRVASDLGAFCSFAYSVLHAGGSQDPHAAVRRLSDFHARTSRALGALPALVQRLKL</sequence>